<sequence length="287" mass="30961">MIDAHHHVWQLGANGCQWPTPDLRAIYRDVELPEFVAIARAAGVTGSVLVQSQPCDADTDYLLALAPESDFVKAVVGWVDLASPHAPARIARLMAPSPNGRASALRGLRPMLQSLPEDDWILRPELEPALVAMKHHGLALDALVYPRHLPYLVELARRHPTLPVVIDHGAKPPIAVSNQLAADWCDALAALAVLPNLYCKISGLPVEAGANQTPELLADYITQLVVLFGAERLMWGSDWPVLTLAANPRWATYSGWLDVVRMALSGVDPAAIEAIFGGTSAGVYGFT</sequence>
<dbReference type="GO" id="GO:0016787">
    <property type="term" value="F:hydrolase activity"/>
    <property type="evidence" value="ECO:0007669"/>
    <property type="project" value="InterPro"/>
</dbReference>
<dbReference type="InterPro" id="IPR032466">
    <property type="entry name" value="Metal_Hydrolase"/>
</dbReference>
<dbReference type="SUPFAM" id="SSF51556">
    <property type="entry name" value="Metallo-dependent hydrolases"/>
    <property type="match status" value="1"/>
</dbReference>
<accession>A0A266Q1Y6</accession>
<evidence type="ECO:0000313" key="3">
    <source>
        <dbReference type="EMBL" id="OZY83878.1"/>
    </source>
</evidence>
<gene>
    <name evidence="3" type="ORF">CBP51_18890</name>
</gene>
<dbReference type="InterPro" id="IPR052350">
    <property type="entry name" value="Metallo-dep_Lactonases"/>
</dbReference>
<reference evidence="4" key="1">
    <citation type="submission" date="2017-05" db="EMBL/GenBank/DDBJ databases">
        <authorList>
            <person name="Barney B.M."/>
        </authorList>
    </citation>
    <scope>NUCLEOTIDE SEQUENCE [LARGE SCALE GENOMIC DNA]</scope>
    <source>
        <strain evidence="4">PSBB022</strain>
    </source>
</reference>
<comment type="caution">
    <text evidence="3">The sequence shown here is derived from an EMBL/GenBank/DDBJ whole genome shotgun (WGS) entry which is preliminary data.</text>
</comment>
<evidence type="ECO:0000256" key="1">
    <source>
        <dbReference type="ARBA" id="ARBA00038310"/>
    </source>
</evidence>
<organism evidence="3 4">
    <name type="scientific">Cellvibrio mixtus</name>
    <dbReference type="NCBI Taxonomy" id="39650"/>
    <lineage>
        <taxon>Bacteria</taxon>
        <taxon>Pseudomonadati</taxon>
        <taxon>Pseudomonadota</taxon>
        <taxon>Gammaproteobacteria</taxon>
        <taxon>Cellvibrionales</taxon>
        <taxon>Cellvibrionaceae</taxon>
        <taxon>Cellvibrio</taxon>
    </lineage>
</organism>
<proteinExistence type="inferred from homology"/>
<comment type="similarity">
    <text evidence="1">Belongs to the metallo-dependent hydrolases superfamily.</text>
</comment>
<feature type="domain" description="Amidohydrolase-related" evidence="2">
    <location>
        <begin position="2"/>
        <end position="286"/>
    </location>
</feature>
<dbReference type="InterPro" id="IPR006680">
    <property type="entry name" value="Amidohydro-rel"/>
</dbReference>
<keyword evidence="4" id="KW-1185">Reference proteome</keyword>
<dbReference type="EMBL" id="NHNI01000003">
    <property type="protein sequence ID" value="OZY83878.1"/>
    <property type="molecule type" value="Genomic_DNA"/>
</dbReference>
<dbReference type="RefSeq" id="WP_094986150.1">
    <property type="nucleotide sequence ID" value="NZ_NHNI01000003.1"/>
</dbReference>
<evidence type="ECO:0000313" key="4">
    <source>
        <dbReference type="Proteomes" id="UP000216101"/>
    </source>
</evidence>
<dbReference type="PANTHER" id="PTHR43569:SF2">
    <property type="entry name" value="AMIDOHYDROLASE-RELATED DOMAIN-CONTAINING PROTEIN"/>
    <property type="match status" value="1"/>
</dbReference>
<dbReference type="Pfam" id="PF04909">
    <property type="entry name" value="Amidohydro_2"/>
    <property type="match status" value="1"/>
</dbReference>
<evidence type="ECO:0000259" key="2">
    <source>
        <dbReference type="Pfam" id="PF04909"/>
    </source>
</evidence>
<dbReference type="Proteomes" id="UP000216101">
    <property type="component" value="Unassembled WGS sequence"/>
</dbReference>
<name>A0A266Q1Y6_9GAMM</name>
<protein>
    <recommendedName>
        <fullName evidence="2">Amidohydrolase-related domain-containing protein</fullName>
    </recommendedName>
</protein>
<dbReference type="Gene3D" id="3.20.20.140">
    <property type="entry name" value="Metal-dependent hydrolases"/>
    <property type="match status" value="1"/>
</dbReference>
<dbReference type="PANTHER" id="PTHR43569">
    <property type="entry name" value="AMIDOHYDROLASE"/>
    <property type="match status" value="1"/>
</dbReference>
<dbReference type="AlphaFoldDB" id="A0A266Q1Y6"/>